<proteinExistence type="predicted"/>
<dbReference type="Proteomes" id="UP000029385">
    <property type="component" value="Unassembled WGS sequence"/>
</dbReference>
<dbReference type="STRING" id="1121015.GCA_000420545_02855"/>
<organism evidence="1 2">
    <name type="scientific">Arenimonas oryziterrae DSM 21050 = YC6267</name>
    <dbReference type="NCBI Taxonomy" id="1121015"/>
    <lineage>
        <taxon>Bacteria</taxon>
        <taxon>Pseudomonadati</taxon>
        <taxon>Pseudomonadota</taxon>
        <taxon>Gammaproteobacteria</taxon>
        <taxon>Lysobacterales</taxon>
        <taxon>Lysobacteraceae</taxon>
        <taxon>Arenimonas</taxon>
    </lineage>
</organism>
<dbReference type="InterPro" id="IPR006439">
    <property type="entry name" value="HAD-SF_hydro_IA"/>
</dbReference>
<dbReference type="PANTHER" id="PTHR43611">
    <property type="entry name" value="ALPHA-D-GLUCOSE 1-PHOSPHATE PHOSPHATASE"/>
    <property type="match status" value="1"/>
</dbReference>
<dbReference type="SFLD" id="SFLDS00003">
    <property type="entry name" value="Haloacid_Dehalogenase"/>
    <property type="match status" value="1"/>
</dbReference>
<dbReference type="SFLD" id="SFLDG01129">
    <property type="entry name" value="C1.5:_HAD__Beta-PGM__Phosphata"/>
    <property type="match status" value="1"/>
</dbReference>
<name>A0A091BDM1_9GAMM</name>
<dbReference type="SUPFAM" id="SSF56784">
    <property type="entry name" value="HAD-like"/>
    <property type="match status" value="1"/>
</dbReference>
<evidence type="ECO:0000313" key="1">
    <source>
        <dbReference type="EMBL" id="KFN42470.1"/>
    </source>
</evidence>
<dbReference type="InterPro" id="IPR023198">
    <property type="entry name" value="PGP-like_dom2"/>
</dbReference>
<comment type="caution">
    <text evidence="1">The sequence shown here is derived from an EMBL/GenBank/DDBJ whole genome shotgun (WGS) entry which is preliminary data.</text>
</comment>
<keyword evidence="2" id="KW-1185">Reference proteome</keyword>
<dbReference type="Gene3D" id="1.10.150.240">
    <property type="entry name" value="Putative phosphatase, domain 2"/>
    <property type="match status" value="1"/>
</dbReference>
<evidence type="ECO:0000313" key="2">
    <source>
        <dbReference type="Proteomes" id="UP000029385"/>
    </source>
</evidence>
<dbReference type="AlphaFoldDB" id="A0A091BDM1"/>
<gene>
    <name evidence="1" type="ORF">N789_14025</name>
</gene>
<dbReference type="InterPro" id="IPR023214">
    <property type="entry name" value="HAD_sf"/>
</dbReference>
<dbReference type="OrthoDB" id="9797415at2"/>
<dbReference type="CDD" id="cd02603">
    <property type="entry name" value="HAD_sEH-N_like"/>
    <property type="match status" value="1"/>
</dbReference>
<accession>A0A091BDM1</accession>
<dbReference type="PATRIC" id="fig|1121015.4.peg.2275"/>
<dbReference type="Gene3D" id="3.40.50.1000">
    <property type="entry name" value="HAD superfamily/HAD-like"/>
    <property type="match status" value="1"/>
</dbReference>
<protein>
    <submittedName>
        <fullName evidence="1">Uncharacterized protein</fullName>
    </submittedName>
</protein>
<dbReference type="PANTHER" id="PTHR43611:SF3">
    <property type="entry name" value="FLAVIN MONONUCLEOTIDE HYDROLASE 1, CHLOROPLATIC"/>
    <property type="match status" value="1"/>
</dbReference>
<reference evidence="1 2" key="1">
    <citation type="submission" date="2013-09" db="EMBL/GenBank/DDBJ databases">
        <title>Genome sequencing of Arenimonas oryziterrae.</title>
        <authorList>
            <person name="Chen F."/>
            <person name="Wang G."/>
        </authorList>
    </citation>
    <scope>NUCLEOTIDE SEQUENCE [LARGE SCALE GENOMIC DNA]</scope>
    <source>
        <strain evidence="1 2">YC6267</strain>
    </source>
</reference>
<dbReference type="RefSeq" id="WP_022970443.1">
    <property type="nucleotide sequence ID" value="NZ_ATVD01000007.1"/>
</dbReference>
<dbReference type="eggNOG" id="COG1011">
    <property type="taxonomic scope" value="Bacteria"/>
</dbReference>
<dbReference type="EMBL" id="AVCI01000010">
    <property type="protein sequence ID" value="KFN42470.1"/>
    <property type="molecule type" value="Genomic_DNA"/>
</dbReference>
<dbReference type="Pfam" id="PF00702">
    <property type="entry name" value="Hydrolase"/>
    <property type="match status" value="1"/>
</dbReference>
<dbReference type="PRINTS" id="PR00413">
    <property type="entry name" value="HADHALOGNASE"/>
</dbReference>
<dbReference type="NCBIfam" id="TIGR01509">
    <property type="entry name" value="HAD-SF-IA-v3"/>
    <property type="match status" value="1"/>
</dbReference>
<dbReference type="InterPro" id="IPR036412">
    <property type="entry name" value="HAD-like_sf"/>
</dbReference>
<sequence>MAAPALVLFDLDDVLVRYDRAARVTHLAAAAGVDRSAVTAALFDSGLEQESDRGQWLPPDYAAELSRRLRAPLSLADCIAARAAAMSVDAAVLQLAERAAEKSRIAILTNNGFFLRDHLAQMCPPLFPLFADRVFCSAQFGALKPEATVYRGCLERLETPATRTVFIDDNVANVQGARDLGIDALHFTDATTLAGAFADRGLSEERPHAL</sequence>